<feature type="compositionally biased region" description="Polar residues" evidence="1">
    <location>
        <begin position="1"/>
        <end position="14"/>
    </location>
</feature>
<evidence type="ECO:0000313" key="2">
    <source>
        <dbReference type="EMBL" id="GIJ71259.1"/>
    </source>
</evidence>
<protein>
    <submittedName>
        <fullName evidence="2">Uncharacterized protein</fullName>
    </submittedName>
</protein>
<dbReference type="Proteomes" id="UP000635606">
    <property type="component" value="Unassembled WGS sequence"/>
</dbReference>
<evidence type="ECO:0000256" key="1">
    <source>
        <dbReference type="SAM" id="MobiDB-lite"/>
    </source>
</evidence>
<reference evidence="2" key="1">
    <citation type="submission" date="2021-01" db="EMBL/GenBank/DDBJ databases">
        <title>Whole genome shotgun sequence of Virgisporangium ochraceum NBRC 16418.</title>
        <authorList>
            <person name="Komaki H."/>
            <person name="Tamura T."/>
        </authorList>
    </citation>
    <scope>NUCLEOTIDE SEQUENCE</scope>
    <source>
        <strain evidence="2">NBRC 16418</strain>
    </source>
</reference>
<gene>
    <name evidence="2" type="ORF">Voc01_061760</name>
</gene>
<sequence>MHPTQKPVTTTVTDGSDRSPAETLRSVAHYLEQHGWTQHTYYGPGPDHAPSACLLGGIGICVYGRPVDDPESYVRAGSDAFYAATRILIDYLNDRDDFGCGSVGYWNDEPGRTVEQVVQTCRDAADDYDRRNPTGGAA</sequence>
<proteinExistence type="predicted"/>
<comment type="caution">
    <text evidence="2">The sequence shown here is derived from an EMBL/GenBank/DDBJ whole genome shotgun (WGS) entry which is preliminary data.</text>
</comment>
<dbReference type="InterPro" id="IPR045677">
    <property type="entry name" value="DUF6197"/>
</dbReference>
<dbReference type="EMBL" id="BOPH01000087">
    <property type="protein sequence ID" value="GIJ71259.1"/>
    <property type="molecule type" value="Genomic_DNA"/>
</dbReference>
<dbReference type="AlphaFoldDB" id="A0A8J4EE12"/>
<accession>A0A8J4EE12</accession>
<evidence type="ECO:0000313" key="3">
    <source>
        <dbReference type="Proteomes" id="UP000635606"/>
    </source>
</evidence>
<dbReference type="Pfam" id="PF19698">
    <property type="entry name" value="DUF6197"/>
    <property type="match status" value="1"/>
</dbReference>
<organism evidence="2 3">
    <name type="scientific">Virgisporangium ochraceum</name>
    <dbReference type="NCBI Taxonomy" id="65505"/>
    <lineage>
        <taxon>Bacteria</taxon>
        <taxon>Bacillati</taxon>
        <taxon>Actinomycetota</taxon>
        <taxon>Actinomycetes</taxon>
        <taxon>Micromonosporales</taxon>
        <taxon>Micromonosporaceae</taxon>
        <taxon>Virgisporangium</taxon>
    </lineage>
</organism>
<name>A0A8J4EE12_9ACTN</name>
<feature type="region of interest" description="Disordered" evidence="1">
    <location>
        <begin position="1"/>
        <end position="20"/>
    </location>
</feature>
<keyword evidence="3" id="KW-1185">Reference proteome</keyword>